<evidence type="ECO:0000313" key="1">
    <source>
        <dbReference type="EMBL" id="GAJ23699.1"/>
    </source>
</evidence>
<sequence>WVIEMKVIDSLWFTNLNGTVGIVIIEEDVTGDRKAYIGTVPGENEKADAEAIIAWGNKFSLATVHRIEHFLKKGKA</sequence>
<reference evidence="1" key="1">
    <citation type="journal article" date="2014" name="Front. Microbiol.">
        <title>High frequency of phylogenetically diverse reductive dehalogenase-homologous genes in deep subseafloor sedimentary metagenomes.</title>
        <authorList>
            <person name="Kawai M."/>
            <person name="Futagami T."/>
            <person name="Toyoda A."/>
            <person name="Takaki Y."/>
            <person name="Nishi S."/>
            <person name="Hori S."/>
            <person name="Arai W."/>
            <person name="Tsubouchi T."/>
            <person name="Morono Y."/>
            <person name="Uchiyama I."/>
            <person name="Ito T."/>
            <person name="Fujiyama A."/>
            <person name="Inagaki F."/>
            <person name="Takami H."/>
        </authorList>
    </citation>
    <scope>NUCLEOTIDE SEQUENCE</scope>
    <source>
        <strain evidence="1">Expedition CK06-06</strain>
    </source>
</reference>
<accession>X1V1Y0</accession>
<protein>
    <submittedName>
        <fullName evidence="1">Uncharacterized protein</fullName>
    </submittedName>
</protein>
<comment type="caution">
    <text evidence="1">The sequence shown here is derived from an EMBL/GenBank/DDBJ whole genome shotgun (WGS) entry which is preliminary data.</text>
</comment>
<dbReference type="EMBL" id="BARW01035918">
    <property type="protein sequence ID" value="GAJ23699.1"/>
    <property type="molecule type" value="Genomic_DNA"/>
</dbReference>
<feature type="non-terminal residue" evidence="1">
    <location>
        <position position="1"/>
    </location>
</feature>
<organism evidence="1">
    <name type="scientific">marine sediment metagenome</name>
    <dbReference type="NCBI Taxonomy" id="412755"/>
    <lineage>
        <taxon>unclassified sequences</taxon>
        <taxon>metagenomes</taxon>
        <taxon>ecological metagenomes</taxon>
    </lineage>
</organism>
<gene>
    <name evidence="1" type="ORF">S12H4_55907</name>
</gene>
<name>X1V1Y0_9ZZZZ</name>
<proteinExistence type="predicted"/>
<dbReference type="AlphaFoldDB" id="X1V1Y0"/>